<name>A0A8J2P8R3_9HEXA</name>
<accession>A0A8J2P8R3</accession>
<gene>
    <name evidence="1" type="ORF">AFUS01_LOCUS24560</name>
</gene>
<protein>
    <submittedName>
        <fullName evidence="1">Uncharacterized protein</fullName>
    </submittedName>
</protein>
<dbReference type="AlphaFoldDB" id="A0A8J2P8R3"/>
<evidence type="ECO:0000313" key="2">
    <source>
        <dbReference type="Proteomes" id="UP000708208"/>
    </source>
</evidence>
<organism evidence="1 2">
    <name type="scientific">Allacma fusca</name>
    <dbReference type="NCBI Taxonomy" id="39272"/>
    <lineage>
        <taxon>Eukaryota</taxon>
        <taxon>Metazoa</taxon>
        <taxon>Ecdysozoa</taxon>
        <taxon>Arthropoda</taxon>
        <taxon>Hexapoda</taxon>
        <taxon>Collembola</taxon>
        <taxon>Symphypleona</taxon>
        <taxon>Sminthuridae</taxon>
        <taxon>Allacma</taxon>
    </lineage>
</organism>
<dbReference type="Proteomes" id="UP000708208">
    <property type="component" value="Unassembled WGS sequence"/>
</dbReference>
<comment type="caution">
    <text evidence="1">The sequence shown here is derived from an EMBL/GenBank/DDBJ whole genome shotgun (WGS) entry which is preliminary data.</text>
</comment>
<evidence type="ECO:0000313" key="1">
    <source>
        <dbReference type="EMBL" id="CAG7785968.1"/>
    </source>
</evidence>
<reference evidence="1" key="1">
    <citation type="submission" date="2021-06" db="EMBL/GenBank/DDBJ databases">
        <authorList>
            <person name="Hodson N. C."/>
            <person name="Mongue J. A."/>
            <person name="Jaron S. K."/>
        </authorList>
    </citation>
    <scope>NUCLEOTIDE SEQUENCE</scope>
</reference>
<proteinExistence type="predicted"/>
<sequence length="93" mass="10883">MSQRYKDEYHVISSSSPHLTDLVNIELEKFHSGKILELAGFILRLIRQFKDEISFVEQVDLRWIPFILRLTGNQLYSADLTENVEQDIDISCL</sequence>
<dbReference type="EMBL" id="CAJVCH010308310">
    <property type="protein sequence ID" value="CAG7785968.1"/>
    <property type="molecule type" value="Genomic_DNA"/>
</dbReference>
<keyword evidence="2" id="KW-1185">Reference proteome</keyword>